<dbReference type="PANTHER" id="PTHR35936:SF25">
    <property type="entry name" value="ABC TRANSPORTER SUBSTRATE-BINDING PROTEIN"/>
    <property type="match status" value="1"/>
</dbReference>
<protein>
    <submittedName>
        <fullName evidence="4">ABC-type amino acid transport/signal transduction systems, periplasmic component/domain</fullName>
    </submittedName>
</protein>
<evidence type="ECO:0000256" key="2">
    <source>
        <dbReference type="SAM" id="SignalP"/>
    </source>
</evidence>
<evidence type="ECO:0000313" key="5">
    <source>
        <dbReference type="Proteomes" id="UP000191931"/>
    </source>
</evidence>
<dbReference type="STRING" id="1246637.MTBBW1_630033"/>
<evidence type="ECO:0000259" key="3">
    <source>
        <dbReference type="SMART" id="SM00062"/>
    </source>
</evidence>
<name>A0A1W1HIN5_9BACT</name>
<dbReference type="Pfam" id="PF00497">
    <property type="entry name" value="SBP_bac_3"/>
    <property type="match status" value="1"/>
</dbReference>
<feature type="signal peptide" evidence="2">
    <location>
        <begin position="1"/>
        <end position="20"/>
    </location>
</feature>
<proteinExistence type="predicted"/>
<dbReference type="PANTHER" id="PTHR35936">
    <property type="entry name" value="MEMBRANE-BOUND LYTIC MUREIN TRANSGLYCOSYLASE F"/>
    <property type="match status" value="1"/>
</dbReference>
<dbReference type="RefSeq" id="WP_087881734.1">
    <property type="nucleotide sequence ID" value="NZ_LT828542.1"/>
</dbReference>
<dbReference type="Proteomes" id="UP000191931">
    <property type="component" value="Unassembled WGS sequence"/>
</dbReference>
<dbReference type="InterPro" id="IPR001638">
    <property type="entry name" value="Solute-binding_3/MltF_N"/>
</dbReference>
<dbReference type="SMART" id="SM00062">
    <property type="entry name" value="PBPb"/>
    <property type="match status" value="1"/>
</dbReference>
<gene>
    <name evidence="4" type="ORF">MTBBW1_630033</name>
</gene>
<evidence type="ECO:0000256" key="1">
    <source>
        <dbReference type="ARBA" id="ARBA00022729"/>
    </source>
</evidence>
<keyword evidence="1 2" id="KW-0732">Signal</keyword>
<evidence type="ECO:0000313" key="4">
    <source>
        <dbReference type="EMBL" id="SLM32339.1"/>
    </source>
</evidence>
<dbReference type="Gene3D" id="3.40.190.10">
    <property type="entry name" value="Periplasmic binding protein-like II"/>
    <property type="match status" value="2"/>
</dbReference>
<dbReference type="EMBL" id="FWEV01000307">
    <property type="protein sequence ID" value="SLM32339.1"/>
    <property type="molecule type" value="Genomic_DNA"/>
</dbReference>
<dbReference type="SUPFAM" id="SSF53850">
    <property type="entry name" value="Periplasmic binding protein-like II"/>
    <property type="match status" value="1"/>
</dbReference>
<feature type="chain" id="PRO_5012144902" evidence="2">
    <location>
        <begin position="21"/>
        <end position="248"/>
    </location>
</feature>
<feature type="domain" description="Solute-binding protein family 3/N-terminal" evidence="3">
    <location>
        <begin position="23"/>
        <end position="248"/>
    </location>
</feature>
<organism evidence="4 5">
    <name type="scientific">Desulfamplus magnetovallimortis</name>
    <dbReference type="NCBI Taxonomy" id="1246637"/>
    <lineage>
        <taxon>Bacteria</taxon>
        <taxon>Pseudomonadati</taxon>
        <taxon>Thermodesulfobacteriota</taxon>
        <taxon>Desulfobacteria</taxon>
        <taxon>Desulfobacterales</taxon>
        <taxon>Desulfobacteraceae</taxon>
        <taxon>Desulfamplus</taxon>
    </lineage>
</organism>
<accession>A0A1W1HIN5</accession>
<reference evidence="4 5" key="1">
    <citation type="submission" date="2017-03" db="EMBL/GenBank/DDBJ databases">
        <authorList>
            <person name="Afonso C.L."/>
            <person name="Miller P.J."/>
            <person name="Scott M.A."/>
            <person name="Spackman E."/>
            <person name="Goraichik I."/>
            <person name="Dimitrov K.M."/>
            <person name="Suarez D.L."/>
            <person name="Swayne D.E."/>
        </authorList>
    </citation>
    <scope>NUCLEOTIDE SEQUENCE [LARGE SCALE GENOMIC DNA]</scope>
    <source>
        <strain evidence="4">PRJEB14757</strain>
    </source>
</reference>
<keyword evidence="5" id="KW-1185">Reference proteome</keyword>
<dbReference type="OrthoDB" id="5419186at2"/>
<sequence>MKKTILLVIILLMSVMPCTADEKTIVAAADPWPPFVDPAAPKEGLSLEIVRASYETQGYSVKMEYVPWARAIDGVKKGKYDILPNTWMNEQRKAFLMYSEPYAVNEVKFIKTADDPFEFNGLESLTGKKVGIVRGYGYGDDFTNATNFVREDSNDFITNIKKLTHSSKRVDLAIEDEIVARVIIAKEDPALLEKIKFTENAISTSPLYVTCGLANPRHKELIDAFNKGLAIIKENGKYGIILENYGIK</sequence>
<dbReference type="AlphaFoldDB" id="A0A1W1HIN5"/>